<sequence length="75" mass="8523">MAEFTIDALGEACPIPLLKCQKKWPDLKRGDVMIVSIDHSCALKNIPEWARKEGHNVEVEEVDDGVWDIYIEKNA</sequence>
<evidence type="ECO:0000313" key="3">
    <source>
        <dbReference type="EMBL" id="TCL37647.1"/>
    </source>
</evidence>
<evidence type="ECO:0000256" key="1">
    <source>
        <dbReference type="ARBA" id="ARBA00008984"/>
    </source>
</evidence>
<dbReference type="PANTHER" id="PTHR33279:SF6">
    <property type="entry name" value="SULFUR CARRIER PROTEIN YEDF-RELATED"/>
    <property type="match status" value="1"/>
</dbReference>
<keyword evidence="4" id="KW-1185">Reference proteome</keyword>
<feature type="domain" description="UPF0033" evidence="2">
    <location>
        <begin position="6"/>
        <end position="30"/>
    </location>
</feature>
<dbReference type="Proteomes" id="UP000295063">
    <property type="component" value="Unassembled WGS sequence"/>
</dbReference>
<protein>
    <submittedName>
        <fullName evidence="3">TusA-related sulfurtransferase</fullName>
    </submittedName>
</protein>
<keyword evidence="3" id="KW-0808">Transferase</keyword>
<dbReference type="Gene3D" id="3.30.110.40">
    <property type="entry name" value="TusA-like domain"/>
    <property type="match status" value="1"/>
</dbReference>
<dbReference type="InterPro" id="IPR036868">
    <property type="entry name" value="TusA-like_sf"/>
</dbReference>
<reference evidence="3 4" key="1">
    <citation type="submission" date="2019-03" db="EMBL/GenBank/DDBJ databases">
        <title>Genomic Encyclopedia of Type Strains, Phase IV (KMG-IV): sequencing the most valuable type-strain genomes for metagenomic binning, comparative biology and taxonomic classification.</title>
        <authorList>
            <person name="Goeker M."/>
        </authorList>
    </citation>
    <scope>NUCLEOTIDE SEQUENCE [LARGE SCALE GENOMIC DNA]</scope>
    <source>
        <strain evidence="3 4">DSM 15969</strain>
    </source>
</reference>
<dbReference type="AlphaFoldDB" id="A0A4R1Q6P9"/>
<dbReference type="CDD" id="cd00291">
    <property type="entry name" value="SirA_YedF_YeeD"/>
    <property type="match status" value="1"/>
</dbReference>
<dbReference type="PROSITE" id="PS01148">
    <property type="entry name" value="UPF0033"/>
    <property type="match status" value="1"/>
</dbReference>
<dbReference type="SUPFAM" id="SSF64307">
    <property type="entry name" value="SirA-like"/>
    <property type="match status" value="1"/>
</dbReference>
<dbReference type="EMBL" id="SLUI01000005">
    <property type="protein sequence ID" value="TCL37647.1"/>
    <property type="molecule type" value="Genomic_DNA"/>
</dbReference>
<gene>
    <name evidence="3" type="ORF">EV210_10580</name>
</gene>
<evidence type="ECO:0000259" key="2">
    <source>
        <dbReference type="PROSITE" id="PS01148"/>
    </source>
</evidence>
<comment type="caution">
    <text evidence="3">The sequence shown here is derived from an EMBL/GenBank/DDBJ whole genome shotgun (WGS) entry which is preliminary data.</text>
</comment>
<dbReference type="PANTHER" id="PTHR33279">
    <property type="entry name" value="SULFUR CARRIER PROTEIN YEDF-RELATED"/>
    <property type="match status" value="1"/>
</dbReference>
<dbReference type="Pfam" id="PF01206">
    <property type="entry name" value="TusA"/>
    <property type="match status" value="1"/>
</dbReference>
<dbReference type="OrthoDB" id="9800872at2"/>
<proteinExistence type="inferred from homology"/>
<dbReference type="GO" id="GO:0016740">
    <property type="term" value="F:transferase activity"/>
    <property type="evidence" value="ECO:0007669"/>
    <property type="project" value="UniProtKB-KW"/>
</dbReference>
<dbReference type="RefSeq" id="WP_132078518.1">
    <property type="nucleotide sequence ID" value="NZ_DALYTA010000023.1"/>
</dbReference>
<name>A0A4R1Q6P9_9FIRM</name>
<accession>A0A4R1Q6P9</accession>
<dbReference type="InterPro" id="IPR001455">
    <property type="entry name" value="TusA-like"/>
</dbReference>
<evidence type="ECO:0000313" key="4">
    <source>
        <dbReference type="Proteomes" id="UP000295063"/>
    </source>
</evidence>
<comment type="similarity">
    <text evidence="1">Belongs to the sulfur carrier protein TusA family.</text>
</comment>
<organism evidence="3 4">
    <name type="scientific">Anaerospora hongkongensis</name>
    <dbReference type="NCBI Taxonomy" id="244830"/>
    <lineage>
        <taxon>Bacteria</taxon>
        <taxon>Bacillati</taxon>
        <taxon>Bacillota</taxon>
        <taxon>Negativicutes</taxon>
        <taxon>Selenomonadales</taxon>
        <taxon>Sporomusaceae</taxon>
        <taxon>Anaerospora</taxon>
    </lineage>
</organism>